<gene>
    <name evidence="2" type="ORF">NPIL_13801</name>
</gene>
<accession>A0A8X6SZW0</accession>
<evidence type="ECO:0000313" key="3">
    <source>
        <dbReference type="Proteomes" id="UP000887013"/>
    </source>
</evidence>
<organism evidence="2 3">
    <name type="scientific">Nephila pilipes</name>
    <name type="common">Giant wood spider</name>
    <name type="synonym">Nephila maculata</name>
    <dbReference type="NCBI Taxonomy" id="299642"/>
    <lineage>
        <taxon>Eukaryota</taxon>
        <taxon>Metazoa</taxon>
        <taxon>Ecdysozoa</taxon>
        <taxon>Arthropoda</taxon>
        <taxon>Chelicerata</taxon>
        <taxon>Arachnida</taxon>
        <taxon>Araneae</taxon>
        <taxon>Araneomorphae</taxon>
        <taxon>Entelegynae</taxon>
        <taxon>Araneoidea</taxon>
        <taxon>Nephilidae</taxon>
        <taxon>Nephila</taxon>
    </lineage>
</organism>
<proteinExistence type="predicted"/>
<feature type="region of interest" description="Disordered" evidence="1">
    <location>
        <begin position="74"/>
        <end position="93"/>
    </location>
</feature>
<protein>
    <submittedName>
        <fullName evidence="2">Uncharacterized protein</fullName>
    </submittedName>
</protein>
<feature type="region of interest" description="Disordered" evidence="1">
    <location>
        <begin position="28"/>
        <end position="61"/>
    </location>
</feature>
<evidence type="ECO:0000256" key="1">
    <source>
        <dbReference type="SAM" id="MobiDB-lite"/>
    </source>
</evidence>
<evidence type="ECO:0000313" key="2">
    <source>
        <dbReference type="EMBL" id="GFS69085.1"/>
    </source>
</evidence>
<sequence>MPCLCVHIRPLEALAGSSSGDVLRLKISSDNVRQRDPHKVSRSQRDPPLNTHIDHHVPSPTSQKLFQTQLKRAPHAQIVGRKPLAPSVKTNNI</sequence>
<dbReference type="Proteomes" id="UP000887013">
    <property type="component" value="Unassembled WGS sequence"/>
</dbReference>
<dbReference type="EMBL" id="BMAW01000462">
    <property type="protein sequence ID" value="GFS69085.1"/>
    <property type="molecule type" value="Genomic_DNA"/>
</dbReference>
<name>A0A8X6SZW0_NEPPI</name>
<feature type="compositionally biased region" description="Basic and acidic residues" evidence="1">
    <location>
        <begin position="32"/>
        <end position="45"/>
    </location>
</feature>
<dbReference type="AlphaFoldDB" id="A0A8X6SZW0"/>
<comment type="caution">
    <text evidence="2">The sequence shown here is derived from an EMBL/GenBank/DDBJ whole genome shotgun (WGS) entry which is preliminary data.</text>
</comment>
<keyword evidence="3" id="KW-1185">Reference proteome</keyword>
<reference evidence="2" key="1">
    <citation type="submission" date="2020-08" db="EMBL/GenBank/DDBJ databases">
        <title>Multicomponent nature underlies the extraordinary mechanical properties of spider dragline silk.</title>
        <authorList>
            <person name="Kono N."/>
            <person name="Nakamura H."/>
            <person name="Mori M."/>
            <person name="Yoshida Y."/>
            <person name="Ohtoshi R."/>
            <person name="Malay A.D."/>
            <person name="Moran D.A.P."/>
            <person name="Tomita M."/>
            <person name="Numata K."/>
            <person name="Arakawa K."/>
        </authorList>
    </citation>
    <scope>NUCLEOTIDE SEQUENCE</scope>
</reference>